<reference evidence="1" key="1">
    <citation type="journal article" date="2004" name="Nature">
        <title>Genome duplication in the teleost fish Tetraodon nigroviridis reveals the early vertebrate proto-karyotype.</title>
        <authorList>
            <person name="Jaillon O."/>
            <person name="Aury J.-M."/>
            <person name="Brunet F."/>
            <person name="Petit J.-L."/>
            <person name="Stange-Thomann N."/>
            <person name="Mauceli E."/>
            <person name="Bouneau L."/>
            <person name="Fischer C."/>
            <person name="Ozouf-Costaz C."/>
            <person name="Bernot A."/>
            <person name="Nicaud S."/>
            <person name="Jaffe D."/>
            <person name="Fisher S."/>
            <person name="Lutfalla G."/>
            <person name="Dossat C."/>
            <person name="Segurens B."/>
            <person name="Dasilva C."/>
            <person name="Salanoubat M."/>
            <person name="Levy M."/>
            <person name="Boudet N."/>
            <person name="Castellano S."/>
            <person name="Anthouard V."/>
            <person name="Jubin C."/>
            <person name="Castelli V."/>
            <person name="Katinka M."/>
            <person name="Vacherie B."/>
            <person name="Biemont C."/>
            <person name="Skalli Z."/>
            <person name="Cattolico L."/>
            <person name="Poulain J."/>
            <person name="De Berardinis V."/>
            <person name="Cruaud C."/>
            <person name="Duprat S."/>
            <person name="Brottier P."/>
            <person name="Coutanceau J.-P."/>
            <person name="Gouzy J."/>
            <person name="Parra G."/>
            <person name="Lardier G."/>
            <person name="Chapple C."/>
            <person name="McKernan K.J."/>
            <person name="McEwan P."/>
            <person name="Bosak S."/>
            <person name="Kellis M."/>
            <person name="Volff J.-N."/>
            <person name="Guigo R."/>
            <person name="Zody M.C."/>
            <person name="Mesirov J."/>
            <person name="Lindblad-Toh K."/>
            <person name="Birren B."/>
            <person name="Nusbaum C."/>
            <person name="Kahn D."/>
            <person name="Robinson-Rechavi M."/>
            <person name="Laudet V."/>
            <person name="Schachter V."/>
            <person name="Quetier F."/>
            <person name="Saurin W."/>
            <person name="Scarpelli C."/>
            <person name="Wincker P."/>
            <person name="Lander E.S."/>
            <person name="Weissenbach J."/>
            <person name="Roest Crollius H."/>
        </authorList>
    </citation>
    <scope>NUCLEOTIDE SEQUENCE [LARGE SCALE GENOMIC DNA]</scope>
</reference>
<dbReference type="AlphaFoldDB" id="Q4RHX2"/>
<sequence>MQTRPQRMLGWHTLTTCVPVKLVSVSAIRVNT</sequence>
<protein>
    <submittedName>
        <fullName evidence="1">(spotted green pufferfish) hypothetical protein</fullName>
    </submittedName>
</protein>
<evidence type="ECO:0000313" key="1">
    <source>
        <dbReference type="EMBL" id="CAG12010.1"/>
    </source>
</evidence>
<reference evidence="1" key="2">
    <citation type="submission" date="2004-02" db="EMBL/GenBank/DDBJ databases">
        <authorList>
            <consortium name="Genoscope"/>
            <consortium name="Whitehead Institute Centre for Genome Research"/>
        </authorList>
    </citation>
    <scope>NUCLEOTIDE SEQUENCE</scope>
</reference>
<organism evidence="1">
    <name type="scientific">Tetraodon nigroviridis</name>
    <name type="common">Spotted green pufferfish</name>
    <name type="synonym">Chelonodon nigroviridis</name>
    <dbReference type="NCBI Taxonomy" id="99883"/>
    <lineage>
        <taxon>Eukaryota</taxon>
        <taxon>Metazoa</taxon>
        <taxon>Chordata</taxon>
        <taxon>Craniata</taxon>
        <taxon>Vertebrata</taxon>
        <taxon>Euteleostomi</taxon>
        <taxon>Actinopterygii</taxon>
        <taxon>Neopterygii</taxon>
        <taxon>Teleostei</taxon>
        <taxon>Neoteleostei</taxon>
        <taxon>Acanthomorphata</taxon>
        <taxon>Eupercaria</taxon>
        <taxon>Tetraodontiformes</taxon>
        <taxon>Tetradontoidea</taxon>
        <taxon>Tetraodontidae</taxon>
        <taxon>Tetraodon</taxon>
    </lineage>
</organism>
<dbReference type="KEGG" id="tng:GSTEN00034138G001"/>
<gene>
    <name evidence="1" type="ORF">GSTENG00034138001</name>
</gene>
<name>Q4RHX2_TETNG</name>
<accession>Q4RHX2</accession>
<comment type="caution">
    <text evidence="1">The sequence shown here is derived from an EMBL/GenBank/DDBJ whole genome shotgun (WGS) entry which is preliminary data.</text>
</comment>
<dbReference type="EMBL" id="CAAE01015044">
    <property type="protein sequence ID" value="CAG12010.1"/>
    <property type="molecule type" value="Genomic_DNA"/>
</dbReference>
<proteinExistence type="predicted"/>